<dbReference type="Proteomes" id="UP000295134">
    <property type="component" value="Plasmid pArsFIN2"/>
</dbReference>
<geneLocation type="plasmid" evidence="2">
    <name>pArsFIN7</name>
</geneLocation>
<organism evidence="2 3">
    <name type="scientific">Arsenophonus nasoniae</name>
    <name type="common">son-killer infecting Nasonia vitripennis</name>
    <dbReference type="NCBI Taxonomy" id="638"/>
    <lineage>
        <taxon>Bacteria</taxon>
        <taxon>Pseudomonadati</taxon>
        <taxon>Pseudomonadota</taxon>
        <taxon>Gammaproteobacteria</taxon>
        <taxon>Enterobacterales</taxon>
        <taxon>Morganellaceae</taxon>
        <taxon>Arsenophonus</taxon>
    </lineage>
</organism>
<dbReference type="EMBL" id="CP038619">
    <property type="protein sequence ID" value="QBY46451.1"/>
    <property type="molecule type" value="Genomic_DNA"/>
</dbReference>
<dbReference type="Proteomes" id="UP000295134">
    <property type="component" value="Plasmid pArsFIN7"/>
</dbReference>
<dbReference type="AlphaFoldDB" id="A0A4P7L1Q4"/>
<dbReference type="KEGG" id="ans:ArsFIN_50620"/>
<evidence type="ECO:0008006" key="4">
    <source>
        <dbReference type="Google" id="ProtNLM"/>
    </source>
</evidence>
<dbReference type="InterPro" id="IPR036930">
    <property type="entry name" value="WGR_dom_sf"/>
</dbReference>
<sequence>MVMLVWRWENDARWYEAELCYDLFGDLLLIQRWGGLGNRLNGQNTKVVSDLLTGVAQLHVIDRQRRKRKNPYHRVE</sequence>
<name>A0A4P7L1Q4_9GAMM</name>
<geneLocation type="plasmid" evidence="3">
    <name>parsfin7</name>
</geneLocation>
<reference evidence="2 3" key="1">
    <citation type="submission" date="2019-03" db="EMBL/GenBank/DDBJ databases">
        <title>Long-read sequencing reveals hyperdense prophage content in a complex bacterial symbiont genome.</title>
        <authorList>
            <person name="Frost C.L."/>
            <person name="Siozios S."/>
            <person name="Nadal-Jimenez P."/>
            <person name="Brockhurst M.A."/>
            <person name="King K.C."/>
            <person name="Darby A.C."/>
            <person name="Hurst G.D.D."/>
        </authorList>
    </citation>
    <scope>NUCLEOTIDE SEQUENCE [LARGE SCALE GENOMIC DNA]</scope>
    <source>
        <strain evidence="2 3">FIN</strain>
        <plasmid evidence="3">parsfin2</plasmid>
        <plasmid evidence="1">pArsFIN2</plasmid>
        <plasmid evidence="2">pArsFIN7</plasmid>
        <plasmid evidence="3">parsfin7</plasmid>
    </source>
</reference>
<evidence type="ECO:0000313" key="3">
    <source>
        <dbReference type="Proteomes" id="UP000295134"/>
    </source>
</evidence>
<dbReference type="KEGG" id="ans:ArsFIN_44080"/>
<keyword evidence="2" id="KW-0614">Plasmid</keyword>
<dbReference type="RefSeq" id="WP_280622538.1">
    <property type="nucleotide sequence ID" value="NZ_CP123507.1"/>
</dbReference>
<dbReference type="SUPFAM" id="SSF142921">
    <property type="entry name" value="WGR domain-like"/>
    <property type="match status" value="1"/>
</dbReference>
<geneLocation type="plasmid" evidence="1">
    <name>pArsFIN2</name>
</geneLocation>
<dbReference type="EMBL" id="CP038614">
    <property type="protein sequence ID" value="QBY45797.1"/>
    <property type="molecule type" value="Genomic_DNA"/>
</dbReference>
<accession>A0A4P7L1Q4</accession>
<protein>
    <recommendedName>
        <fullName evidence="4">WGR domain-containing protein</fullName>
    </recommendedName>
</protein>
<evidence type="ECO:0000313" key="1">
    <source>
        <dbReference type="EMBL" id="QBY45797.1"/>
    </source>
</evidence>
<geneLocation type="plasmid" evidence="3">
    <name>parsfin2</name>
</geneLocation>
<evidence type="ECO:0000313" key="2">
    <source>
        <dbReference type="EMBL" id="QBY46451.1"/>
    </source>
</evidence>
<gene>
    <name evidence="1" type="ORF">ArsFIN_44080</name>
    <name evidence="2" type="ORF">ArsFIN_50620</name>
</gene>
<proteinExistence type="predicted"/>